<organism evidence="1 2">
    <name type="scientific">Canna indica</name>
    <name type="common">Indian-shot</name>
    <dbReference type="NCBI Taxonomy" id="4628"/>
    <lineage>
        <taxon>Eukaryota</taxon>
        <taxon>Viridiplantae</taxon>
        <taxon>Streptophyta</taxon>
        <taxon>Embryophyta</taxon>
        <taxon>Tracheophyta</taxon>
        <taxon>Spermatophyta</taxon>
        <taxon>Magnoliopsida</taxon>
        <taxon>Liliopsida</taxon>
        <taxon>Zingiberales</taxon>
        <taxon>Cannaceae</taxon>
        <taxon>Canna</taxon>
    </lineage>
</organism>
<evidence type="ECO:0000313" key="2">
    <source>
        <dbReference type="Proteomes" id="UP001327560"/>
    </source>
</evidence>
<proteinExistence type="predicted"/>
<accession>A0AAQ3Q6Y7</accession>
<sequence>MAIEDFKTAKQQLDALYHDEDQYWRQRAKKKMDQNTHFFDQCASAKRRRNWIHSIRSGENCFTSMPSIHACFRSFYVDLLGTQTDPLLHLNWNRMNVFGQASTHNLDAPFNSEEILSALEGMGSFKSPGSNSLPIAFCISF</sequence>
<reference evidence="1 2" key="1">
    <citation type="submission" date="2023-10" db="EMBL/GenBank/DDBJ databases">
        <title>Chromosome-scale genome assembly provides insights into flower coloration mechanisms of Canna indica.</title>
        <authorList>
            <person name="Li C."/>
        </authorList>
    </citation>
    <scope>NUCLEOTIDE SEQUENCE [LARGE SCALE GENOMIC DNA]</scope>
    <source>
        <tissue evidence="1">Flower</tissue>
    </source>
</reference>
<dbReference type="Proteomes" id="UP001327560">
    <property type="component" value="Chromosome 2"/>
</dbReference>
<keyword evidence="2" id="KW-1185">Reference proteome</keyword>
<evidence type="ECO:0000313" key="1">
    <source>
        <dbReference type="EMBL" id="WOK98139.1"/>
    </source>
</evidence>
<name>A0AAQ3Q6Y7_9LILI</name>
<dbReference type="AlphaFoldDB" id="A0AAQ3Q6Y7"/>
<gene>
    <name evidence="1" type="ORF">Cni_G06849</name>
</gene>
<protein>
    <submittedName>
        <fullName evidence="1">Uncharacterized protein</fullName>
    </submittedName>
</protein>
<dbReference type="EMBL" id="CP136891">
    <property type="protein sequence ID" value="WOK98139.1"/>
    <property type="molecule type" value="Genomic_DNA"/>
</dbReference>